<keyword evidence="1" id="KW-0472">Membrane</keyword>
<dbReference type="OrthoDB" id="6627608at2"/>
<keyword evidence="1" id="KW-0812">Transmembrane</keyword>
<reference evidence="3" key="1">
    <citation type="submission" date="2016-10" db="EMBL/GenBank/DDBJ databases">
        <authorList>
            <person name="Varghese N."/>
            <person name="Submissions S."/>
        </authorList>
    </citation>
    <scope>NUCLEOTIDE SEQUENCE [LARGE SCALE GENOMIC DNA]</scope>
    <source>
        <strain evidence="3">8N4</strain>
    </source>
</reference>
<dbReference type="Proteomes" id="UP000242515">
    <property type="component" value="Unassembled WGS sequence"/>
</dbReference>
<evidence type="ECO:0000256" key="1">
    <source>
        <dbReference type="SAM" id="Phobius"/>
    </source>
</evidence>
<evidence type="ECO:0000313" key="3">
    <source>
        <dbReference type="Proteomes" id="UP000242515"/>
    </source>
</evidence>
<name>A0A1H9F636_9GAMM</name>
<accession>A0A1H9F636</accession>
<keyword evidence="3" id="KW-1185">Reference proteome</keyword>
<dbReference type="EMBL" id="FOGC01000002">
    <property type="protein sequence ID" value="SEQ32728.1"/>
    <property type="molecule type" value="Genomic_DNA"/>
</dbReference>
<organism evidence="2 3">
    <name type="scientific">Rosenbergiella nectarea</name>
    <dbReference type="NCBI Taxonomy" id="988801"/>
    <lineage>
        <taxon>Bacteria</taxon>
        <taxon>Pseudomonadati</taxon>
        <taxon>Pseudomonadota</taxon>
        <taxon>Gammaproteobacteria</taxon>
        <taxon>Enterobacterales</taxon>
        <taxon>Erwiniaceae</taxon>
        <taxon>Rosenbergiella</taxon>
    </lineage>
</organism>
<dbReference type="STRING" id="988801.SAMN05216522_102159"/>
<dbReference type="AlphaFoldDB" id="A0A1H9F636"/>
<feature type="transmembrane region" description="Helical" evidence="1">
    <location>
        <begin position="77"/>
        <end position="96"/>
    </location>
</feature>
<sequence length="98" mass="10453">MSTIQYVKKLSTYSLLCLGAVLPTMTFAVGIDTGEAAMTSIQSWLNTWIPVACAICIMVCAFAWMLHLISIAWASRVAIGLIFIGSASYLVSLMGVSG</sequence>
<keyword evidence="1" id="KW-1133">Transmembrane helix</keyword>
<feature type="transmembrane region" description="Helical" evidence="1">
    <location>
        <begin position="44"/>
        <end position="65"/>
    </location>
</feature>
<dbReference type="InterPro" id="IPR007039">
    <property type="entry name" value="TrbC/VirB2"/>
</dbReference>
<evidence type="ECO:0000313" key="2">
    <source>
        <dbReference type="EMBL" id="SEQ32728.1"/>
    </source>
</evidence>
<dbReference type="RefSeq" id="WP_092672901.1">
    <property type="nucleotide sequence ID" value="NZ_FOGC01000002.1"/>
</dbReference>
<dbReference type="Pfam" id="PF04956">
    <property type="entry name" value="TrbC"/>
    <property type="match status" value="1"/>
</dbReference>
<protein>
    <submittedName>
        <fullName evidence="2">TrbC/VIRB2 family protein</fullName>
    </submittedName>
</protein>
<proteinExistence type="predicted"/>
<gene>
    <name evidence="2" type="ORF">SAMN05216522_102159</name>
</gene>